<proteinExistence type="predicted"/>
<evidence type="ECO:0000313" key="3">
    <source>
        <dbReference type="Proteomes" id="UP000258927"/>
    </source>
</evidence>
<dbReference type="PROSITE" id="PS51257">
    <property type="entry name" value="PROKAR_LIPOPROTEIN"/>
    <property type="match status" value="1"/>
</dbReference>
<accession>A0A2R4MDZ8</accession>
<evidence type="ECO:0000256" key="1">
    <source>
        <dbReference type="SAM" id="SignalP"/>
    </source>
</evidence>
<dbReference type="KEGG" id="mmyr:MXMO3_01731"/>
<gene>
    <name evidence="2" type="ORF">MXMO3_01731</name>
</gene>
<organism evidence="2 3">
    <name type="scientific">Maritalea myrionectae</name>
    <dbReference type="NCBI Taxonomy" id="454601"/>
    <lineage>
        <taxon>Bacteria</taxon>
        <taxon>Pseudomonadati</taxon>
        <taxon>Pseudomonadota</taxon>
        <taxon>Alphaproteobacteria</taxon>
        <taxon>Hyphomicrobiales</taxon>
        <taxon>Devosiaceae</taxon>
        <taxon>Maritalea</taxon>
    </lineage>
</organism>
<dbReference type="Proteomes" id="UP000258927">
    <property type="component" value="Chromosome"/>
</dbReference>
<sequence length="95" mass="10271">MKWLIGALMALFLCLPASAQSCLTFDAAVKNLRESGGEYLDLINTASYAKNMAGLLIYAFKGGVFMTPVVELDDGTLCVIPQPLRIAKKLETIDS</sequence>
<protein>
    <submittedName>
        <fullName evidence="2">Uncharacterized protein</fullName>
    </submittedName>
</protein>
<keyword evidence="3" id="KW-1185">Reference proteome</keyword>
<feature type="signal peptide" evidence="1">
    <location>
        <begin position="1"/>
        <end position="19"/>
    </location>
</feature>
<name>A0A2R4MDZ8_9HYPH</name>
<reference evidence="2 3" key="1">
    <citation type="submission" date="2017-05" db="EMBL/GenBank/DDBJ databases">
        <title>Genome Analysis of Maritalea myrionectae HL2708#5.</title>
        <authorList>
            <consortium name="Cotde Inc.-PKNU"/>
            <person name="Jang D."/>
            <person name="Oh H.-M."/>
        </authorList>
    </citation>
    <scope>NUCLEOTIDE SEQUENCE [LARGE SCALE GENOMIC DNA]</scope>
    <source>
        <strain evidence="2 3">HL2708#5</strain>
    </source>
</reference>
<dbReference type="RefSeq" id="WP_117395597.1">
    <property type="nucleotide sequence ID" value="NZ_CP021330.1"/>
</dbReference>
<dbReference type="EMBL" id="CP021330">
    <property type="protein sequence ID" value="AVX04257.1"/>
    <property type="molecule type" value="Genomic_DNA"/>
</dbReference>
<feature type="chain" id="PRO_5015311772" evidence="1">
    <location>
        <begin position="20"/>
        <end position="95"/>
    </location>
</feature>
<dbReference type="AlphaFoldDB" id="A0A2R4MDZ8"/>
<evidence type="ECO:0000313" key="2">
    <source>
        <dbReference type="EMBL" id="AVX04257.1"/>
    </source>
</evidence>
<keyword evidence="1" id="KW-0732">Signal</keyword>